<proteinExistence type="predicted"/>
<evidence type="ECO:0000313" key="3">
    <source>
        <dbReference type="Proteomes" id="UP001367508"/>
    </source>
</evidence>
<feature type="signal peptide" evidence="1">
    <location>
        <begin position="1"/>
        <end position="21"/>
    </location>
</feature>
<reference evidence="2 3" key="1">
    <citation type="submission" date="2024-01" db="EMBL/GenBank/DDBJ databases">
        <title>The genomes of 5 underutilized Papilionoideae crops provide insights into root nodulation and disease resistanc.</title>
        <authorList>
            <person name="Jiang F."/>
        </authorList>
    </citation>
    <scope>NUCLEOTIDE SEQUENCE [LARGE SCALE GENOMIC DNA]</scope>
    <source>
        <strain evidence="2">LVBAO_FW01</strain>
        <tissue evidence="2">Leaves</tissue>
    </source>
</reference>
<keyword evidence="3" id="KW-1185">Reference proteome</keyword>
<keyword evidence="1" id="KW-0732">Signal</keyword>
<dbReference type="EMBL" id="JAYMYQ010000002">
    <property type="protein sequence ID" value="KAK7350311.1"/>
    <property type="molecule type" value="Genomic_DNA"/>
</dbReference>
<sequence length="300" mass="33641">MLLTWVLVHPVLLVWNQYSVSWPGDYAQPLPHIISTHLRLLRTNVLAFLMLGSFDPSLHSPLLTRFPRAHDSLTHPATIVLWDSKTVLAARGVEPRSFLYSMKAFLVLNDEQDGNWGYKCFSGRISIFIACAERDLSWVSIPLLRVQHFLVVQRILTPALVSTICFQAMLSIWYNGLPLGLNSSPIGLGLCFCRDVFCLHRLGVASSACTSSGHIALVSLLYELRVDSLLLGPMPSQMRFTIYPNGLRLVSFTHRGDVTSDLAFTVGRIPNLSVVNGRRNLRDRLIFLMLWPNEDVNGNG</sequence>
<name>A0AAN9M9E9_CANGL</name>
<protein>
    <submittedName>
        <fullName evidence="2">Uncharacterized protein</fullName>
    </submittedName>
</protein>
<dbReference type="Proteomes" id="UP001367508">
    <property type="component" value="Unassembled WGS sequence"/>
</dbReference>
<dbReference type="AlphaFoldDB" id="A0AAN9M9E9"/>
<comment type="caution">
    <text evidence="2">The sequence shown here is derived from an EMBL/GenBank/DDBJ whole genome shotgun (WGS) entry which is preliminary data.</text>
</comment>
<organism evidence="2 3">
    <name type="scientific">Canavalia gladiata</name>
    <name type="common">Sword bean</name>
    <name type="synonym">Dolichos gladiatus</name>
    <dbReference type="NCBI Taxonomy" id="3824"/>
    <lineage>
        <taxon>Eukaryota</taxon>
        <taxon>Viridiplantae</taxon>
        <taxon>Streptophyta</taxon>
        <taxon>Embryophyta</taxon>
        <taxon>Tracheophyta</taxon>
        <taxon>Spermatophyta</taxon>
        <taxon>Magnoliopsida</taxon>
        <taxon>eudicotyledons</taxon>
        <taxon>Gunneridae</taxon>
        <taxon>Pentapetalae</taxon>
        <taxon>rosids</taxon>
        <taxon>fabids</taxon>
        <taxon>Fabales</taxon>
        <taxon>Fabaceae</taxon>
        <taxon>Papilionoideae</taxon>
        <taxon>50 kb inversion clade</taxon>
        <taxon>NPAAA clade</taxon>
        <taxon>indigoferoid/millettioid clade</taxon>
        <taxon>Phaseoleae</taxon>
        <taxon>Canavalia</taxon>
    </lineage>
</organism>
<evidence type="ECO:0000256" key="1">
    <source>
        <dbReference type="SAM" id="SignalP"/>
    </source>
</evidence>
<evidence type="ECO:0000313" key="2">
    <source>
        <dbReference type="EMBL" id="KAK7350311.1"/>
    </source>
</evidence>
<accession>A0AAN9M9E9</accession>
<gene>
    <name evidence="2" type="ORF">VNO77_08774</name>
</gene>
<feature type="chain" id="PRO_5042878913" evidence="1">
    <location>
        <begin position="22"/>
        <end position="300"/>
    </location>
</feature>